<keyword evidence="3" id="KW-0349">Heme</keyword>
<dbReference type="PRINTS" id="PR00067">
    <property type="entry name" value="CATALASE"/>
</dbReference>
<keyword evidence="4" id="KW-0479">Metal-binding</keyword>
<evidence type="ECO:0000256" key="1">
    <source>
        <dbReference type="ARBA" id="ARBA00005329"/>
    </source>
</evidence>
<dbReference type="Gene3D" id="2.40.180.10">
    <property type="entry name" value="Catalase core domain"/>
    <property type="match status" value="1"/>
</dbReference>
<organism evidence="8 9">
    <name type="scientific">Phytophthora fragariaefolia</name>
    <dbReference type="NCBI Taxonomy" id="1490495"/>
    <lineage>
        <taxon>Eukaryota</taxon>
        <taxon>Sar</taxon>
        <taxon>Stramenopiles</taxon>
        <taxon>Oomycota</taxon>
        <taxon>Peronosporomycetes</taxon>
        <taxon>Peronosporales</taxon>
        <taxon>Peronosporaceae</taxon>
        <taxon>Phytophthora</taxon>
    </lineage>
</organism>
<dbReference type="GO" id="GO:0046872">
    <property type="term" value="F:metal ion binding"/>
    <property type="evidence" value="ECO:0007669"/>
    <property type="project" value="UniProtKB-KW"/>
</dbReference>
<dbReference type="SUPFAM" id="SSF56634">
    <property type="entry name" value="Heme-dependent catalase-like"/>
    <property type="match status" value="1"/>
</dbReference>
<dbReference type="PANTHER" id="PTHR11465:SF9">
    <property type="entry name" value="CATALASE"/>
    <property type="match status" value="1"/>
</dbReference>
<name>A0A9W6U0L2_9STRA</name>
<dbReference type="GO" id="GO:0004096">
    <property type="term" value="F:catalase activity"/>
    <property type="evidence" value="ECO:0007669"/>
    <property type="project" value="InterPro"/>
</dbReference>
<dbReference type="EMBL" id="BSXT01000277">
    <property type="protein sequence ID" value="GMF23151.1"/>
    <property type="molecule type" value="Genomic_DNA"/>
</dbReference>
<evidence type="ECO:0000259" key="7">
    <source>
        <dbReference type="SMART" id="SM01060"/>
    </source>
</evidence>
<evidence type="ECO:0000256" key="6">
    <source>
        <dbReference type="ARBA" id="ARBA00023004"/>
    </source>
</evidence>
<reference evidence="8" key="1">
    <citation type="submission" date="2023-04" db="EMBL/GenBank/DDBJ databases">
        <title>Phytophthora fragariaefolia NBRC 109709.</title>
        <authorList>
            <person name="Ichikawa N."/>
            <person name="Sato H."/>
            <person name="Tonouchi N."/>
        </authorList>
    </citation>
    <scope>NUCLEOTIDE SEQUENCE</scope>
    <source>
        <strain evidence="8">NBRC 109709</strain>
    </source>
</reference>
<comment type="similarity">
    <text evidence="1">Belongs to the catalase family.</text>
</comment>
<feature type="domain" description="Catalase core" evidence="7">
    <location>
        <begin position="1"/>
        <end position="168"/>
    </location>
</feature>
<evidence type="ECO:0000256" key="4">
    <source>
        <dbReference type="ARBA" id="ARBA00022723"/>
    </source>
</evidence>
<dbReference type="PROSITE" id="PS51402">
    <property type="entry name" value="CATALASE_3"/>
    <property type="match status" value="1"/>
</dbReference>
<protein>
    <submittedName>
        <fullName evidence="8">Unnamed protein product</fullName>
    </submittedName>
</protein>
<evidence type="ECO:0000313" key="8">
    <source>
        <dbReference type="EMBL" id="GMF23151.1"/>
    </source>
</evidence>
<dbReference type="PROSITE" id="PS00437">
    <property type="entry name" value="CATALASE_1"/>
    <property type="match status" value="1"/>
</dbReference>
<keyword evidence="9" id="KW-1185">Reference proteome</keyword>
<dbReference type="InterPro" id="IPR020835">
    <property type="entry name" value="Catalase_sf"/>
</dbReference>
<dbReference type="GO" id="GO:0005739">
    <property type="term" value="C:mitochondrion"/>
    <property type="evidence" value="ECO:0007669"/>
    <property type="project" value="TreeGrafter"/>
</dbReference>
<dbReference type="GO" id="GO:0020037">
    <property type="term" value="F:heme binding"/>
    <property type="evidence" value="ECO:0007669"/>
    <property type="project" value="InterPro"/>
</dbReference>
<keyword evidence="6" id="KW-0408">Iron</keyword>
<dbReference type="GO" id="GO:0005777">
    <property type="term" value="C:peroxisome"/>
    <property type="evidence" value="ECO:0007669"/>
    <property type="project" value="TreeGrafter"/>
</dbReference>
<dbReference type="PANTHER" id="PTHR11465">
    <property type="entry name" value="CATALASE"/>
    <property type="match status" value="1"/>
</dbReference>
<dbReference type="GO" id="GO:0042744">
    <property type="term" value="P:hydrogen peroxide catabolic process"/>
    <property type="evidence" value="ECO:0007669"/>
    <property type="project" value="TreeGrafter"/>
</dbReference>
<dbReference type="InterPro" id="IPR011614">
    <property type="entry name" value="Catalase_core"/>
</dbReference>
<keyword evidence="2" id="KW-0575">Peroxidase</keyword>
<gene>
    <name evidence="8" type="ORF">Pfra01_000359200</name>
</gene>
<dbReference type="GO" id="GO:0042542">
    <property type="term" value="P:response to hydrogen peroxide"/>
    <property type="evidence" value="ECO:0007669"/>
    <property type="project" value="TreeGrafter"/>
</dbReference>
<sequence length="174" mass="19739">MPVDKAAELASSDPGNTIRDLYETIPNNQYPSWTLYIQVKTPEQADKESVNPFDVTKIWTHSKYPLSEVGLLVLNRNPSNYFAELEQIAFSPSDIVPGIKPSPDKMLQARLFSYPDSQRHRLGAYFNQIPVNLPLKVPQTYQRDGFMAINGNMHDAPNYFPNSKNVPPEDSTLR</sequence>
<dbReference type="AlphaFoldDB" id="A0A9W6U0L2"/>
<accession>A0A9W6U0L2</accession>
<proteinExistence type="inferred from homology"/>
<evidence type="ECO:0000256" key="3">
    <source>
        <dbReference type="ARBA" id="ARBA00022617"/>
    </source>
</evidence>
<dbReference type="Proteomes" id="UP001165121">
    <property type="component" value="Unassembled WGS sequence"/>
</dbReference>
<evidence type="ECO:0000313" key="9">
    <source>
        <dbReference type="Proteomes" id="UP001165121"/>
    </source>
</evidence>
<dbReference type="SMART" id="SM01060">
    <property type="entry name" value="Catalase"/>
    <property type="match status" value="1"/>
</dbReference>
<dbReference type="OrthoDB" id="6880011at2759"/>
<comment type="caution">
    <text evidence="8">The sequence shown here is derived from an EMBL/GenBank/DDBJ whole genome shotgun (WGS) entry which is preliminary data.</text>
</comment>
<evidence type="ECO:0000256" key="2">
    <source>
        <dbReference type="ARBA" id="ARBA00022559"/>
    </source>
</evidence>
<dbReference type="Pfam" id="PF00199">
    <property type="entry name" value="Catalase"/>
    <property type="match status" value="1"/>
</dbReference>
<keyword evidence="5" id="KW-0560">Oxidoreductase</keyword>
<dbReference type="InterPro" id="IPR002226">
    <property type="entry name" value="Catalase_haem_BS"/>
</dbReference>
<dbReference type="InterPro" id="IPR018028">
    <property type="entry name" value="Catalase"/>
</dbReference>
<evidence type="ECO:0000256" key="5">
    <source>
        <dbReference type="ARBA" id="ARBA00023002"/>
    </source>
</evidence>